<dbReference type="InterPro" id="IPR018641">
    <property type="entry name" value="Trfase_1_rSAM/seldom-assoc"/>
</dbReference>
<comment type="caution">
    <text evidence="2">The sequence shown here is derived from an EMBL/GenBank/DDBJ whole genome shotgun (WGS) entry which is preliminary data.</text>
</comment>
<evidence type="ECO:0000313" key="2">
    <source>
        <dbReference type="EMBL" id="OXZ28650.1"/>
    </source>
</evidence>
<name>A0A233V8D2_FINMA</name>
<evidence type="ECO:0000313" key="3">
    <source>
        <dbReference type="Proteomes" id="UP000215413"/>
    </source>
</evidence>
<feature type="domain" description="Aminoglycoside phosphotransferase" evidence="1">
    <location>
        <begin position="196"/>
        <end position="396"/>
    </location>
</feature>
<dbReference type="InterPro" id="IPR011009">
    <property type="entry name" value="Kinase-like_dom_sf"/>
</dbReference>
<dbReference type="SUPFAM" id="SSF53448">
    <property type="entry name" value="Nucleotide-diphospho-sugar transferases"/>
    <property type="match status" value="1"/>
</dbReference>
<dbReference type="PANTHER" id="PTHR36529">
    <property type="entry name" value="SLL1095 PROTEIN"/>
    <property type="match status" value="1"/>
</dbReference>
<dbReference type="InterPro" id="IPR029044">
    <property type="entry name" value="Nucleotide-diphossugar_trans"/>
</dbReference>
<dbReference type="Gene3D" id="3.90.1200.10">
    <property type="match status" value="1"/>
</dbReference>
<sequence>MNAVILMTKIPNKNSKTRLSTLLSENERIKFSGNLIEKNVNIIKNYRVFLSLTPDELFEDYTKNSPYDCIRQTGDDIGQRMNNSIKEVLSRGYSKVILIGSDIIDFDGEIFDEAFDKLDTNDVVFSPTEDGGYSLIGMKKAHDALFENKKYSNPNVENDLENSLIEHDLTYYKLKETHDIDTDIDLVKYISQSENVKLLGKGEYNSNYLIDDDYLIRIARGSQMHLDNQIEYEYNALKFLEKSNVTAKAYDLKRDELSGISYLTEEYLIGKDLDYHTDLKIAAYLLSQIHSLDVTGQDFVKADSPFNMMFDEFTQMFSHYQKWDKKNNTTEEKISDMLKYIKNLGLDSTLENPCLINTELNNKNFIIGDKSYVIDWEKPIIGEREQDLAHFLAPTTTFWKTDVIFDNDTMDDFLDEYDNLSKTKVDRKKFVKYLLFTCLRGITWCSMAYTQYVDENRDNGFTFEKIKAYLSDEFLDNILEFIKANDFSNSASL</sequence>
<gene>
    <name evidence="2" type="ORF">B9N49_01750</name>
</gene>
<dbReference type="Pfam" id="PF09837">
    <property type="entry name" value="DUF2064"/>
    <property type="match status" value="1"/>
</dbReference>
<dbReference type="Pfam" id="PF01636">
    <property type="entry name" value="APH"/>
    <property type="match status" value="1"/>
</dbReference>
<evidence type="ECO:0000259" key="1">
    <source>
        <dbReference type="Pfam" id="PF01636"/>
    </source>
</evidence>
<protein>
    <recommendedName>
        <fullName evidence="1">Aminoglycoside phosphotransferase domain-containing protein</fullName>
    </recommendedName>
</protein>
<dbReference type="PANTHER" id="PTHR36529:SF1">
    <property type="entry name" value="GLYCOSYLTRANSFERASE"/>
    <property type="match status" value="1"/>
</dbReference>
<accession>A0A233V8D2</accession>
<dbReference type="SUPFAM" id="SSF56112">
    <property type="entry name" value="Protein kinase-like (PK-like)"/>
    <property type="match status" value="1"/>
</dbReference>
<dbReference type="InterPro" id="IPR002575">
    <property type="entry name" value="Aminoglycoside_PTrfase"/>
</dbReference>
<dbReference type="Gene3D" id="3.90.550.10">
    <property type="entry name" value="Spore Coat Polysaccharide Biosynthesis Protein SpsA, Chain A"/>
    <property type="match status" value="1"/>
</dbReference>
<dbReference type="NCBIfam" id="TIGR04282">
    <property type="entry name" value="glyco_like_cofC"/>
    <property type="match status" value="1"/>
</dbReference>
<dbReference type="RefSeq" id="WP_094205259.1">
    <property type="nucleotide sequence ID" value="NZ_NDYC01000009.1"/>
</dbReference>
<dbReference type="EMBL" id="NDYC01000009">
    <property type="protein sequence ID" value="OXZ28650.1"/>
    <property type="molecule type" value="Genomic_DNA"/>
</dbReference>
<organism evidence="2 3">
    <name type="scientific">Finegoldia magna</name>
    <name type="common">Peptostreptococcus magnus</name>
    <dbReference type="NCBI Taxonomy" id="1260"/>
    <lineage>
        <taxon>Bacteria</taxon>
        <taxon>Bacillati</taxon>
        <taxon>Bacillota</taxon>
        <taxon>Tissierellia</taxon>
        <taxon>Tissierellales</taxon>
        <taxon>Peptoniphilaceae</taxon>
        <taxon>Finegoldia</taxon>
    </lineage>
</organism>
<dbReference type="Proteomes" id="UP000215413">
    <property type="component" value="Unassembled WGS sequence"/>
</dbReference>
<reference evidence="3" key="1">
    <citation type="submission" date="2017-04" db="EMBL/GenBank/DDBJ databases">
        <title>Finegoldia magna isolated from orthopedic joint implant-associated infections.</title>
        <authorList>
            <person name="Bjorklund S."/>
            <person name="Bruggemann H."/>
            <person name="Jensen A."/>
            <person name="Hellmark B."/>
            <person name="Soderquist B."/>
        </authorList>
    </citation>
    <scope>NUCLEOTIDE SEQUENCE [LARGE SCALE GENOMIC DNA]</scope>
    <source>
        <strain evidence="3">CCUG 54800</strain>
    </source>
</reference>
<proteinExistence type="predicted"/>
<dbReference type="AlphaFoldDB" id="A0A233V8D2"/>